<evidence type="ECO:0000259" key="1">
    <source>
        <dbReference type="PROSITE" id="PS51462"/>
    </source>
</evidence>
<dbReference type="RefSeq" id="WP_218029240.1">
    <property type="nucleotide sequence ID" value="NZ_BJYT01000047.1"/>
</dbReference>
<comment type="caution">
    <text evidence="2">The sequence shown here is derived from an EMBL/GenBank/DDBJ whole genome shotgun (WGS) entry which is preliminary data.</text>
</comment>
<dbReference type="PROSITE" id="PS51462">
    <property type="entry name" value="NUDIX"/>
    <property type="match status" value="1"/>
</dbReference>
<dbReference type="SUPFAM" id="SSF46785">
    <property type="entry name" value="Winged helix' DNA-binding domain"/>
    <property type="match status" value="1"/>
</dbReference>
<name>A0A512BJU5_9BACT</name>
<dbReference type="InterPro" id="IPR036388">
    <property type="entry name" value="WH-like_DNA-bd_sf"/>
</dbReference>
<reference evidence="2 3" key="1">
    <citation type="submission" date="2019-07" db="EMBL/GenBank/DDBJ databases">
        <title>Whole genome shotgun sequence of Segetibacter aerophilus NBRC 106135.</title>
        <authorList>
            <person name="Hosoyama A."/>
            <person name="Uohara A."/>
            <person name="Ohji S."/>
            <person name="Ichikawa N."/>
        </authorList>
    </citation>
    <scope>NUCLEOTIDE SEQUENCE [LARGE SCALE GENOMIC DNA]</scope>
    <source>
        <strain evidence="2 3">NBRC 106135</strain>
    </source>
</reference>
<keyword evidence="3" id="KW-1185">Reference proteome</keyword>
<dbReference type="InterPro" id="IPR054105">
    <property type="entry name" value="WHD_NrtR"/>
</dbReference>
<gene>
    <name evidence="2" type="ORF">SAE01_47350</name>
</gene>
<proteinExistence type="predicted"/>
<sequence length="246" mass="28503">MKQKQGVGKQELGADDFEKMFMPGLAIDTVIFGFHENQLKILLLEYENTNLFALPGGFIKKDENLDDAARRTLLDRTSLKDIYLEQFYVFGDIARHDPEPLRKIMQGKGLGQVKNHWLLERFLTVGFYALIDYTKAVPIPDLLSDKCEWHELDNLPPLMLDHKYVVEKALETLRANLDQKLIAFNLMPESFTMADLQSLYETVLGEKLLRTSFQRKMLNLKILERVEKKYTGGAHKAPYLYKFAKK</sequence>
<dbReference type="Pfam" id="PF00293">
    <property type="entry name" value="NUDIX"/>
    <property type="match status" value="1"/>
</dbReference>
<dbReference type="Pfam" id="PF21906">
    <property type="entry name" value="WHD_NrtR"/>
    <property type="match status" value="1"/>
</dbReference>
<accession>A0A512BJU5</accession>
<dbReference type="PANTHER" id="PTHR43736:SF4">
    <property type="entry name" value="SLR1690 PROTEIN"/>
    <property type="match status" value="1"/>
</dbReference>
<dbReference type="GO" id="GO:0016787">
    <property type="term" value="F:hydrolase activity"/>
    <property type="evidence" value="ECO:0007669"/>
    <property type="project" value="UniProtKB-KW"/>
</dbReference>
<organism evidence="2 3">
    <name type="scientific">Segetibacter aerophilus</name>
    <dbReference type="NCBI Taxonomy" id="670293"/>
    <lineage>
        <taxon>Bacteria</taxon>
        <taxon>Pseudomonadati</taxon>
        <taxon>Bacteroidota</taxon>
        <taxon>Chitinophagia</taxon>
        <taxon>Chitinophagales</taxon>
        <taxon>Chitinophagaceae</taxon>
        <taxon>Segetibacter</taxon>
    </lineage>
</organism>
<dbReference type="InterPro" id="IPR036390">
    <property type="entry name" value="WH_DNA-bd_sf"/>
</dbReference>
<evidence type="ECO:0000313" key="2">
    <source>
        <dbReference type="EMBL" id="GEO12239.1"/>
    </source>
</evidence>
<dbReference type="Gene3D" id="1.10.10.10">
    <property type="entry name" value="Winged helix-like DNA-binding domain superfamily/Winged helix DNA-binding domain"/>
    <property type="match status" value="1"/>
</dbReference>
<dbReference type="PANTHER" id="PTHR43736">
    <property type="entry name" value="ADP-RIBOSE PYROPHOSPHATASE"/>
    <property type="match status" value="1"/>
</dbReference>
<dbReference type="Proteomes" id="UP000321513">
    <property type="component" value="Unassembled WGS sequence"/>
</dbReference>
<keyword evidence="2" id="KW-0378">Hydrolase</keyword>
<dbReference type="CDD" id="cd18873">
    <property type="entry name" value="NUDIX_NadM_like"/>
    <property type="match status" value="1"/>
</dbReference>
<feature type="domain" description="Nudix hydrolase" evidence="1">
    <location>
        <begin position="24"/>
        <end position="172"/>
    </location>
</feature>
<protein>
    <submittedName>
        <fullName evidence="2">NUDIX hydrolase</fullName>
    </submittedName>
</protein>
<dbReference type="SUPFAM" id="SSF55811">
    <property type="entry name" value="Nudix"/>
    <property type="match status" value="1"/>
</dbReference>
<dbReference type="Gene3D" id="3.90.79.10">
    <property type="entry name" value="Nucleoside Triphosphate Pyrophosphohydrolase"/>
    <property type="match status" value="1"/>
</dbReference>
<dbReference type="InterPro" id="IPR015797">
    <property type="entry name" value="NUDIX_hydrolase-like_dom_sf"/>
</dbReference>
<dbReference type="EMBL" id="BJYT01000047">
    <property type="protein sequence ID" value="GEO12239.1"/>
    <property type="molecule type" value="Genomic_DNA"/>
</dbReference>
<evidence type="ECO:0000313" key="3">
    <source>
        <dbReference type="Proteomes" id="UP000321513"/>
    </source>
</evidence>
<dbReference type="AlphaFoldDB" id="A0A512BJU5"/>
<dbReference type="InterPro" id="IPR000086">
    <property type="entry name" value="NUDIX_hydrolase_dom"/>
</dbReference>